<evidence type="ECO:0000313" key="2">
    <source>
        <dbReference type="EMBL" id="KAL0121464.1"/>
    </source>
</evidence>
<feature type="compositionally biased region" description="Basic residues" evidence="1">
    <location>
        <begin position="17"/>
        <end position="30"/>
    </location>
</feature>
<dbReference type="Proteomes" id="UP001430953">
    <property type="component" value="Unassembled WGS sequence"/>
</dbReference>
<evidence type="ECO:0000256" key="1">
    <source>
        <dbReference type="SAM" id="MobiDB-lite"/>
    </source>
</evidence>
<organism evidence="2 3">
    <name type="scientific">Cardiocondyla obscurior</name>
    <dbReference type="NCBI Taxonomy" id="286306"/>
    <lineage>
        <taxon>Eukaryota</taxon>
        <taxon>Metazoa</taxon>
        <taxon>Ecdysozoa</taxon>
        <taxon>Arthropoda</taxon>
        <taxon>Hexapoda</taxon>
        <taxon>Insecta</taxon>
        <taxon>Pterygota</taxon>
        <taxon>Neoptera</taxon>
        <taxon>Endopterygota</taxon>
        <taxon>Hymenoptera</taxon>
        <taxon>Apocrita</taxon>
        <taxon>Aculeata</taxon>
        <taxon>Formicoidea</taxon>
        <taxon>Formicidae</taxon>
        <taxon>Myrmicinae</taxon>
        <taxon>Cardiocondyla</taxon>
    </lineage>
</organism>
<sequence>MRRPRCDTSRVRNYNPTRRKKKKRKKNRRILRTKTQNAFLPLCISPSSFLICQI</sequence>
<accession>A0AAW2FZT7</accession>
<feature type="region of interest" description="Disordered" evidence="1">
    <location>
        <begin position="1"/>
        <end position="30"/>
    </location>
</feature>
<name>A0AAW2FZT7_9HYME</name>
<keyword evidence="3" id="KW-1185">Reference proteome</keyword>
<comment type="caution">
    <text evidence="2">The sequence shown here is derived from an EMBL/GenBank/DDBJ whole genome shotgun (WGS) entry which is preliminary data.</text>
</comment>
<gene>
    <name evidence="2" type="ORF">PUN28_006756</name>
</gene>
<feature type="compositionally biased region" description="Basic and acidic residues" evidence="1">
    <location>
        <begin position="1"/>
        <end position="10"/>
    </location>
</feature>
<dbReference type="EMBL" id="JADYXP020000006">
    <property type="protein sequence ID" value="KAL0121464.1"/>
    <property type="molecule type" value="Genomic_DNA"/>
</dbReference>
<dbReference type="AlphaFoldDB" id="A0AAW2FZT7"/>
<reference evidence="2 3" key="1">
    <citation type="submission" date="2023-03" db="EMBL/GenBank/DDBJ databases">
        <title>High recombination rates correlate with genetic variation in Cardiocondyla obscurior ants.</title>
        <authorList>
            <person name="Errbii M."/>
        </authorList>
    </citation>
    <scope>NUCLEOTIDE SEQUENCE [LARGE SCALE GENOMIC DNA]</scope>
    <source>
        <strain evidence="2">Alpha-2009</strain>
        <tissue evidence="2">Whole body</tissue>
    </source>
</reference>
<evidence type="ECO:0000313" key="3">
    <source>
        <dbReference type="Proteomes" id="UP001430953"/>
    </source>
</evidence>
<proteinExistence type="predicted"/>
<protein>
    <submittedName>
        <fullName evidence="2">Uncharacterized protein</fullName>
    </submittedName>
</protein>